<protein>
    <submittedName>
        <fullName evidence="1">Uncharacterized protein</fullName>
    </submittedName>
</protein>
<keyword evidence="2" id="KW-1185">Reference proteome</keyword>
<evidence type="ECO:0000313" key="2">
    <source>
        <dbReference type="Proteomes" id="UP000443582"/>
    </source>
</evidence>
<dbReference type="RefSeq" id="WP_115362906.1">
    <property type="nucleotide sequence ID" value="NZ_QDKL01000003.1"/>
</dbReference>
<proteinExistence type="predicted"/>
<dbReference type="EMBL" id="QDKL01000003">
    <property type="protein sequence ID" value="RZF20762.1"/>
    <property type="molecule type" value="Genomic_DNA"/>
</dbReference>
<dbReference type="Proteomes" id="UP000443582">
    <property type="component" value="Unassembled WGS sequence"/>
</dbReference>
<comment type="caution">
    <text evidence="1">The sequence shown here is derived from an EMBL/GenBank/DDBJ whole genome shotgun (WGS) entry which is preliminary data.</text>
</comment>
<gene>
    <name evidence="1" type="ORF">DAY19_12310</name>
</gene>
<evidence type="ECO:0000313" key="1">
    <source>
        <dbReference type="EMBL" id="RZF20762.1"/>
    </source>
</evidence>
<accession>A0ABY0ICS9</accession>
<sequence length="134" mass="15118">MKLNLKTSSILIIIGFCINIVNVSARRLTHKEQEIASSLNELTRLNSEYLSKINASVKIEELPLSKYLSLLVLKNGCAPFKQTLEKIEMADESFPDQSHGLVEKLSICKRSTNGLKEFDIFAKVEEDMDLLSDE</sequence>
<organism evidence="1 2">
    <name type="scientific">Halobacteriovorax vibrionivorans</name>
    <dbReference type="NCBI Taxonomy" id="2152716"/>
    <lineage>
        <taxon>Bacteria</taxon>
        <taxon>Pseudomonadati</taxon>
        <taxon>Bdellovibrionota</taxon>
        <taxon>Bacteriovoracia</taxon>
        <taxon>Bacteriovoracales</taxon>
        <taxon>Halobacteriovoraceae</taxon>
        <taxon>Halobacteriovorax</taxon>
    </lineage>
</organism>
<name>A0ABY0ICS9_9BACT</name>
<reference evidence="2" key="1">
    <citation type="journal article" date="2019" name="Int. J. Syst. Evol. Microbiol.">
        <title>Halobacteriovorax valvorus sp. nov., a novel prokaryotic predator isolated from coastal seawater of China.</title>
        <authorList>
            <person name="Chen M.-X."/>
        </authorList>
    </citation>
    <scope>NUCLEOTIDE SEQUENCE [LARGE SCALE GENOMIC DNA]</scope>
    <source>
        <strain evidence="2">BL9</strain>
    </source>
</reference>